<name>A0A157SCB7_9BORD</name>
<reference evidence="3 4" key="1">
    <citation type="submission" date="2016-04" db="EMBL/GenBank/DDBJ databases">
        <authorList>
            <consortium name="Pathogen Informatics"/>
        </authorList>
    </citation>
    <scope>NUCLEOTIDE SEQUENCE [LARGE SCALE GENOMIC DNA]</scope>
    <source>
        <strain evidence="3 4">H050680373</strain>
    </source>
</reference>
<gene>
    <name evidence="3" type="ORF">SAMEA3906486_01827</name>
</gene>
<dbReference type="Pfam" id="PF01557">
    <property type="entry name" value="FAA_hydrolase"/>
    <property type="match status" value="1"/>
</dbReference>
<dbReference type="STRING" id="288768.SAMEA3906486_01827"/>
<evidence type="ECO:0000256" key="1">
    <source>
        <dbReference type="ARBA" id="ARBA00023239"/>
    </source>
</evidence>
<dbReference type="PANTHER" id="PTHR30143">
    <property type="entry name" value="ACID HYDRATASE"/>
    <property type="match status" value="1"/>
</dbReference>
<dbReference type="OrthoDB" id="8689761at2"/>
<dbReference type="RefSeq" id="WP_066126021.1">
    <property type="nucleotide sequence ID" value="NZ_FKIF01000003.1"/>
</dbReference>
<dbReference type="Proteomes" id="UP000076848">
    <property type="component" value="Unassembled WGS sequence"/>
</dbReference>
<keyword evidence="4" id="KW-1185">Reference proteome</keyword>
<dbReference type="Gene3D" id="3.90.850.10">
    <property type="entry name" value="Fumarylacetoacetase-like, C-terminal domain"/>
    <property type="match status" value="1"/>
</dbReference>
<dbReference type="PANTHER" id="PTHR30143:SF0">
    <property type="entry name" value="2-KETO-4-PENTENOATE HYDRATASE"/>
    <property type="match status" value="1"/>
</dbReference>
<dbReference type="AlphaFoldDB" id="A0A157SCB7"/>
<organism evidence="3 4">
    <name type="scientific">Bordetella ansorpii</name>
    <dbReference type="NCBI Taxonomy" id="288768"/>
    <lineage>
        <taxon>Bacteria</taxon>
        <taxon>Pseudomonadati</taxon>
        <taxon>Pseudomonadota</taxon>
        <taxon>Betaproteobacteria</taxon>
        <taxon>Burkholderiales</taxon>
        <taxon>Alcaligenaceae</taxon>
        <taxon>Bordetella</taxon>
    </lineage>
</organism>
<dbReference type="GO" id="GO:0008684">
    <property type="term" value="F:2-oxopent-4-enoate hydratase activity"/>
    <property type="evidence" value="ECO:0007669"/>
    <property type="project" value="TreeGrafter"/>
</dbReference>
<dbReference type="SUPFAM" id="SSF56529">
    <property type="entry name" value="FAH"/>
    <property type="match status" value="1"/>
</dbReference>
<dbReference type="EMBL" id="FKIF01000003">
    <property type="protein sequence ID" value="SAI68082.1"/>
    <property type="molecule type" value="Genomic_DNA"/>
</dbReference>
<dbReference type="InterPro" id="IPR050772">
    <property type="entry name" value="Hydratase-Decarb/MhpD_sf"/>
</dbReference>
<evidence type="ECO:0000259" key="2">
    <source>
        <dbReference type="Pfam" id="PF01557"/>
    </source>
</evidence>
<protein>
    <submittedName>
        <fullName evidence="3">Hydratase</fullName>
    </submittedName>
</protein>
<sequence>MDTAQHEFALALASAYRTGDALDAQVWQDSVRDTPAAYAVQDAVAVEMGWWLAGELPRHWKSGGASRSATLTHAGLRPDTVRADGASYADLPLHQPGIEAEVALRLGRDVTPEEAATLDEASVDGLIDAMTVSIELVDSRLMQASQAPALLRLADSQSHAGLVLGDWTPYRRLAWHQQECEVRIDGGAAQIHAGTHSLEDPAWLLPTWLRHLTRHGATVRSGTVVTTGSWNGVHAVHGGMAVQVAFPGIGEVSLRV</sequence>
<evidence type="ECO:0000313" key="4">
    <source>
        <dbReference type="Proteomes" id="UP000076848"/>
    </source>
</evidence>
<feature type="domain" description="Fumarylacetoacetase-like C-terminal" evidence="2">
    <location>
        <begin position="94"/>
        <end position="256"/>
    </location>
</feature>
<dbReference type="InterPro" id="IPR036663">
    <property type="entry name" value="Fumarylacetoacetase_C_sf"/>
</dbReference>
<dbReference type="GO" id="GO:0005737">
    <property type="term" value="C:cytoplasm"/>
    <property type="evidence" value="ECO:0007669"/>
    <property type="project" value="TreeGrafter"/>
</dbReference>
<accession>A0A157SCB7</accession>
<dbReference type="InterPro" id="IPR011234">
    <property type="entry name" value="Fumarylacetoacetase-like_C"/>
</dbReference>
<proteinExistence type="predicted"/>
<evidence type="ECO:0000313" key="3">
    <source>
        <dbReference type="EMBL" id="SAI68082.1"/>
    </source>
</evidence>
<keyword evidence="1" id="KW-0456">Lyase</keyword>